<comment type="similarity">
    <text evidence="1">Belongs to the type III secretion exporter family.</text>
</comment>
<dbReference type="HOGENOM" id="CLU_041013_1_3_6"/>
<dbReference type="KEGG" id="ete:ETEE_1362"/>
<evidence type="ECO:0000256" key="3">
    <source>
        <dbReference type="SAM" id="Phobius"/>
    </source>
</evidence>
<dbReference type="RefSeq" id="WP_034165265.1">
    <property type="nucleotide sequence ID" value="NZ_CP006664.1"/>
</dbReference>
<keyword evidence="3" id="KW-0812">Transmembrane</keyword>
<evidence type="ECO:0000313" key="4">
    <source>
        <dbReference type="EMBL" id="AIJ07816.1"/>
    </source>
</evidence>
<evidence type="ECO:0000256" key="2">
    <source>
        <dbReference type="SAM" id="MobiDB-lite"/>
    </source>
</evidence>
<organism evidence="4 5">
    <name type="scientific">Edwardsiella anguillarum ET080813</name>
    <dbReference type="NCBI Taxonomy" id="667120"/>
    <lineage>
        <taxon>Bacteria</taxon>
        <taxon>Pseudomonadati</taxon>
        <taxon>Pseudomonadota</taxon>
        <taxon>Gammaproteobacteria</taxon>
        <taxon>Enterobacterales</taxon>
        <taxon>Hafniaceae</taxon>
        <taxon>Edwardsiella</taxon>
    </lineage>
</organism>
<dbReference type="InterPro" id="IPR029025">
    <property type="entry name" value="T3SS_substrate_exporter_C"/>
</dbReference>
<reference evidence="4 5" key="1">
    <citation type="journal article" date="2012" name="PLoS ONE">
        <title>Edwardsiella comparative phylogenomics reveal the new intra/inter-species taxonomic relationships, virulence evolution and niche adaptation mechanisms.</title>
        <authorList>
            <person name="Yang M."/>
            <person name="Lv Y."/>
            <person name="Xiao J."/>
            <person name="Wu H."/>
            <person name="Zheng H."/>
            <person name="Liu Q."/>
            <person name="Zhang Y."/>
            <person name="Wang Q."/>
        </authorList>
    </citation>
    <scope>NUCLEOTIDE SEQUENCE [LARGE SCALE GENOMIC DNA]</scope>
    <source>
        <strain evidence="5">080813</strain>
    </source>
</reference>
<dbReference type="PRINTS" id="PR00950">
    <property type="entry name" value="TYPE3IMSPROT"/>
</dbReference>
<keyword evidence="3" id="KW-0472">Membrane</keyword>
<gene>
    <name evidence="4" type="primary">yscU</name>
    <name evidence="4" type="ORF">ETEE_1362</name>
</gene>
<dbReference type="NCBIfam" id="NF009364">
    <property type="entry name" value="PRK12721.1"/>
    <property type="match status" value="1"/>
</dbReference>
<feature type="region of interest" description="Disordered" evidence="2">
    <location>
        <begin position="219"/>
        <end position="238"/>
    </location>
</feature>
<accession>A0A076LIH7</accession>
<evidence type="ECO:0000313" key="5">
    <source>
        <dbReference type="Proteomes" id="UP000028681"/>
    </source>
</evidence>
<dbReference type="GeneID" id="33938996"/>
<dbReference type="InterPro" id="IPR006135">
    <property type="entry name" value="T3SS_substrate_exporter"/>
</dbReference>
<dbReference type="AlphaFoldDB" id="A0A076LIH7"/>
<dbReference type="PANTHER" id="PTHR30531:SF6">
    <property type="entry name" value="SECRETION SYSTEM APPARATUS PROTEIN SSAU"/>
    <property type="match status" value="1"/>
</dbReference>
<dbReference type="Proteomes" id="UP000028681">
    <property type="component" value="Chromosome"/>
</dbReference>
<protein>
    <submittedName>
        <fullName evidence="4">Type III secretion inner membrane protein (YscU,SpaS,EscU,HrcU,SsaU like protein)</fullName>
    </submittedName>
</protein>
<dbReference type="EMBL" id="CP006664">
    <property type="protein sequence ID" value="AIJ07816.1"/>
    <property type="molecule type" value="Genomic_DNA"/>
</dbReference>
<dbReference type="GO" id="GO:0005886">
    <property type="term" value="C:plasma membrane"/>
    <property type="evidence" value="ECO:0007669"/>
    <property type="project" value="TreeGrafter"/>
</dbReference>
<dbReference type="SUPFAM" id="SSF160544">
    <property type="entry name" value="EscU C-terminal domain-like"/>
    <property type="match status" value="1"/>
</dbReference>
<sequence>MSEKTEKPTTKKLRDLKEKGDVIKSEEVVSAVQSIFIFTYLYLYGNSFLSEIIELINTSIESINYELSYSAGKITGMALDLSIKYILPLVAVIFIGDILSIVSQIGFIFAVEKIKPSLQKLSVKNNIKNIFSLKNVFELLKSILKLAFISLVSYIIIREHVRDFSNLPYASNTVAFDYSFYIISLLWKGILVGYLIFSIFDFWFQRRNGEKKIMMTKDEVKRESKDSDGNPEVKSERKKIHAEIQSGSLGNNVRKSTVIVKNPTHIAVCIYYKLGETPVPQILEIGIGKLALHILKIAEDNNIPIVEEISLARGIHANIAPGDYITEDFFEPVAEILRIAMNLDY</sequence>
<name>A0A076LIH7_9GAMM</name>
<proteinExistence type="inferred from homology"/>
<dbReference type="Gene3D" id="3.40.1690.10">
    <property type="entry name" value="secretion proteins EscU"/>
    <property type="match status" value="1"/>
</dbReference>
<feature type="transmembrane region" description="Helical" evidence="3">
    <location>
        <begin position="139"/>
        <end position="158"/>
    </location>
</feature>
<dbReference type="GO" id="GO:0009306">
    <property type="term" value="P:protein secretion"/>
    <property type="evidence" value="ECO:0007669"/>
    <property type="project" value="InterPro"/>
</dbReference>
<evidence type="ECO:0000256" key="1">
    <source>
        <dbReference type="ARBA" id="ARBA00010690"/>
    </source>
</evidence>
<dbReference type="Pfam" id="PF01312">
    <property type="entry name" value="Bac_export_2"/>
    <property type="match status" value="1"/>
</dbReference>
<feature type="transmembrane region" description="Helical" evidence="3">
    <location>
        <begin position="178"/>
        <end position="204"/>
    </location>
</feature>
<feature type="compositionally biased region" description="Basic and acidic residues" evidence="2">
    <location>
        <begin position="219"/>
        <end position="235"/>
    </location>
</feature>
<dbReference type="PANTHER" id="PTHR30531">
    <property type="entry name" value="FLAGELLAR BIOSYNTHETIC PROTEIN FLHB"/>
    <property type="match status" value="1"/>
</dbReference>
<feature type="transmembrane region" description="Helical" evidence="3">
    <location>
        <begin position="85"/>
        <end position="111"/>
    </location>
</feature>
<keyword evidence="3" id="KW-1133">Transmembrane helix</keyword>